<sequence>MGIVSELTDERSGTGAATESVPGTARATDAAGTAGTSDRRLLRGAQTRQTIARHAADVASLEGLSGLSIGRLATDLGLSKSGVQTLFGTKERLQVAAAESAREAFLDAVVRPASSAPRGAARLRALTEHWIAYAEAPLFPGGCFWAANLADFDSRPGKVRDTLSGHHRAWLDTLSGELREAVGAEEIAGLDAELAAFQIDAVLTAANIALRLGADDATAKARRVIDGFLAAPR</sequence>
<evidence type="ECO:0000313" key="6">
    <source>
        <dbReference type="Proteomes" id="UP000215483"/>
    </source>
</evidence>
<dbReference type="InterPro" id="IPR009057">
    <property type="entry name" value="Homeodomain-like_sf"/>
</dbReference>
<dbReference type="EMBL" id="MCGQ01000123">
    <property type="protein sequence ID" value="OXY85480.1"/>
    <property type="molecule type" value="Genomic_DNA"/>
</dbReference>
<proteinExistence type="predicted"/>
<protein>
    <submittedName>
        <fullName evidence="5">Transcriptional regulator</fullName>
    </submittedName>
</protein>
<name>A0A233RQ08_STRDA</name>
<dbReference type="SUPFAM" id="SSF46689">
    <property type="entry name" value="Homeodomain-like"/>
    <property type="match status" value="1"/>
</dbReference>
<evidence type="ECO:0000256" key="3">
    <source>
        <dbReference type="SAM" id="MobiDB-lite"/>
    </source>
</evidence>
<reference evidence="5 6" key="1">
    <citation type="submission" date="2016-07" db="EMBL/GenBank/DDBJ databases">
        <title>Draft genome of Streptomyces diastatochromogenes.</title>
        <authorList>
            <person name="Podduturi R."/>
            <person name="Lukassen M.B."/>
            <person name="Clausen N."/>
            <person name="Nielsen J.L."/>
            <person name="Jorgensen N.O."/>
        </authorList>
    </citation>
    <scope>NUCLEOTIDE SEQUENCE [LARGE SCALE GENOMIC DNA]</scope>
    <source>
        <strain evidence="5 6">DSM 40608</strain>
    </source>
</reference>
<dbReference type="Proteomes" id="UP000215483">
    <property type="component" value="Unassembled WGS sequence"/>
</dbReference>
<dbReference type="OrthoDB" id="326421at2"/>
<dbReference type="PANTHER" id="PTHR47506:SF6">
    <property type="entry name" value="HTH-TYPE TRANSCRIPTIONAL REPRESSOR NEMR"/>
    <property type="match status" value="1"/>
</dbReference>
<dbReference type="Gene3D" id="1.10.357.10">
    <property type="entry name" value="Tetracycline Repressor, domain 2"/>
    <property type="match status" value="1"/>
</dbReference>
<dbReference type="AlphaFoldDB" id="A0A233RQ08"/>
<comment type="caution">
    <text evidence="5">The sequence shown here is derived from an EMBL/GenBank/DDBJ whole genome shotgun (WGS) entry which is preliminary data.</text>
</comment>
<evidence type="ECO:0000256" key="2">
    <source>
        <dbReference type="ARBA" id="ARBA00023163"/>
    </source>
</evidence>
<evidence type="ECO:0000259" key="4">
    <source>
        <dbReference type="Pfam" id="PF16925"/>
    </source>
</evidence>
<dbReference type="InterPro" id="IPR011075">
    <property type="entry name" value="TetR_C"/>
</dbReference>
<keyword evidence="6" id="KW-1185">Reference proteome</keyword>
<organism evidence="5 6">
    <name type="scientific">Streptomyces diastatochromogenes</name>
    <dbReference type="NCBI Taxonomy" id="42236"/>
    <lineage>
        <taxon>Bacteria</taxon>
        <taxon>Bacillati</taxon>
        <taxon>Actinomycetota</taxon>
        <taxon>Actinomycetes</taxon>
        <taxon>Kitasatosporales</taxon>
        <taxon>Streptomycetaceae</taxon>
        <taxon>Streptomyces</taxon>
    </lineage>
</organism>
<evidence type="ECO:0000313" key="5">
    <source>
        <dbReference type="EMBL" id="OXY85480.1"/>
    </source>
</evidence>
<dbReference type="PANTHER" id="PTHR47506">
    <property type="entry name" value="TRANSCRIPTIONAL REGULATORY PROTEIN"/>
    <property type="match status" value="1"/>
</dbReference>
<accession>A0A233RQ08</accession>
<gene>
    <name evidence="5" type="ORF">BEK98_45700</name>
</gene>
<dbReference type="SUPFAM" id="SSF48498">
    <property type="entry name" value="Tetracyclin repressor-like, C-terminal domain"/>
    <property type="match status" value="1"/>
</dbReference>
<keyword evidence="2" id="KW-0804">Transcription</keyword>
<dbReference type="Gene3D" id="1.10.10.60">
    <property type="entry name" value="Homeodomain-like"/>
    <property type="match status" value="1"/>
</dbReference>
<feature type="domain" description="Tetracyclin repressor-like C-terminal" evidence="4">
    <location>
        <begin position="119"/>
        <end position="223"/>
    </location>
</feature>
<keyword evidence="1" id="KW-0805">Transcription regulation</keyword>
<dbReference type="InterPro" id="IPR036271">
    <property type="entry name" value="Tet_transcr_reg_TetR-rel_C_sf"/>
</dbReference>
<dbReference type="Pfam" id="PF16925">
    <property type="entry name" value="TetR_C_13"/>
    <property type="match status" value="1"/>
</dbReference>
<feature type="region of interest" description="Disordered" evidence="3">
    <location>
        <begin position="1"/>
        <end position="37"/>
    </location>
</feature>
<evidence type="ECO:0000256" key="1">
    <source>
        <dbReference type="ARBA" id="ARBA00023015"/>
    </source>
</evidence>
<feature type="compositionally biased region" description="Low complexity" evidence="3">
    <location>
        <begin position="23"/>
        <end position="36"/>
    </location>
</feature>